<keyword evidence="12" id="KW-1185">Reference proteome</keyword>
<comment type="pathway">
    <text evidence="9">tRNA modification; N(7)-methylguanine-tRNA biosynthesis.</text>
</comment>
<keyword evidence="4 9" id="KW-0819">tRNA processing</keyword>
<reference evidence="13" key="1">
    <citation type="submission" date="2025-08" db="UniProtKB">
        <authorList>
            <consortium name="RefSeq"/>
        </authorList>
    </citation>
    <scope>IDENTIFICATION</scope>
    <source>
        <tissue evidence="13">Blood</tissue>
    </source>
</reference>
<evidence type="ECO:0000256" key="1">
    <source>
        <dbReference type="ARBA" id="ARBA00004123"/>
    </source>
</evidence>
<keyword evidence="6" id="KW-0227">DNA damage</keyword>
<dbReference type="Pfam" id="PF00400">
    <property type="entry name" value="WD40"/>
    <property type="match status" value="2"/>
</dbReference>
<feature type="region of interest" description="Disordered" evidence="11">
    <location>
        <begin position="390"/>
        <end position="418"/>
    </location>
</feature>
<evidence type="ECO:0000256" key="5">
    <source>
        <dbReference type="ARBA" id="ARBA00022737"/>
    </source>
</evidence>
<dbReference type="InterPro" id="IPR036322">
    <property type="entry name" value="WD40_repeat_dom_sf"/>
</dbReference>
<dbReference type="KEGG" id="emc:129326734"/>
<evidence type="ECO:0000256" key="11">
    <source>
        <dbReference type="SAM" id="MobiDB-lite"/>
    </source>
</evidence>
<dbReference type="SUPFAM" id="SSF50978">
    <property type="entry name" value="WD40 repeat-like"/>
    <property type="match status" value="1"/>
</dbReference>
<comment type="function">
    <text evidence="9">Required for the formation of N(7)-methylguanine at position 46 (m7G46) in tRNA. In the complex, it is required to stabilize and induce conformational changes of the catalytic subunit.</text>
</comment>
<evidence type="ECO:0000313" key="12">
    <source>
        <dbReference type="Proteomes" id="UP001190640"/>
    </source>
</evidence>
<evidence type="ECO:0000256" key="2">
    <source>
        <dbReference type="ARBA" id="ARBA00022454"/>
    </source>
</evidence>
<dbReference type="Gene3D" id="2.130.10.10">
    <property type="entry name" value="YVTN repeat-like/Quinoprotein amine dehydrogenase"/>
    <property type="match status" value="1"/>
</dbReference>
<keyword evidence="8 9" id="KW-0539">Nucleus</keyword>
<dbReference type="CTD" id="10785"/>
<evidence type="ECO:0000256" key="3">
    <source>
        <dbReference type="ARBA" id="ARBA00022574"/>
    </source>
</evidence>
<evidence type="ECO:0000256" key="8">
    <source>
        <dbReference type="ARBA" id="ARBA00023242"/>
    </source>
</evidence>
<dbReference type="InterPro" id="IPR015943">
    <property type="entry name" value="WD40/YVTN_repeat-like_dom_sf"/>
</dbReference>
<dbReference type="GO" id="GO:0005829">
    <property type="term" value="C:cytosol"/>
    <property type="evidence" value="ECO:0007669"/>
    <property type="project" value="TreeGrafter"/>
</dbReference>
<dbReference type="GeneID" id="129326734"/>
<dbReference type="PANTHER" id="PTHR16288">
    <property type="entry name" value="WD40 REPEAT PROTEIN 4"/>
    <property type="match status" value="1"/>
</dbReference>
<evidence type="ECO:0000256" key="7">
    <source>
        <dbReference type="ARBA" id="ARBA00022990"/>
    </source>
</evidence>
<comment type="similarity">
    <text evidence="9">Belongs to the WD repeat TRM82 family.</text>
</comment>
<dbReference type="InterPro" id="IPR028884">
    <property type="entry name" value="Trm82"/>
</dbReference>
<comment type="subcellular location">
    <subcellularLocation>
        <location evidence="1 9">Nucleus</location>
    </subcellularLocation>
</comment>
<dbReference type="GO" id="GO:0006974">
    <property type="term" value="P:DNA damage response"/>
    <property type="evidence" value="ECO:0007669"/>
    <property type="project" value="UniProtKB-KW"/>
</dbReference>
<organism evidence="12 13">
    <name type="scientific">Eublepharis macularius</name>
    <name type="common">Leopard gecko</name>
    <name type="synonym">Cyrtodactylus macularius</name>
    <dbReference type="NCBI Taxonomy" id="481883"/>
    <lineage>
        <taxon>Eukaryota</taxon>
        <taxon>Metazoa</taxon>
        <taxon>Chordata</taxon>
        <taxon>Craniata</taxon>
        <taxon>Vertebrata</taxon>
        <taxon>Euteleostomi</taxon>
        <taxon>Lepidosauria</taxon>
        <taxon>Squamata</taxon>
        <taxon>Bifurcata</taxon>
        <taxon>Gekkota</taxon>
        <taxon>Eublepharidae</taxon>
        <taxon>Eublepharinae</taxon>
        <taxon>Eublepharis</taxon>
    </lineage>
</organism>
<dbReference type="GO" id="GO:0005634">
    <property type="term" value="C:nucleus"/>
    <property type="evidence" value="ECO:0007669"/>
    <property type="project" value="UniProtKB-SubCell"/>
</dbReference>
<keyword evidence="3 9" id="KW-0853">WD repeat</keyword>
<dbReference type="InterPro" id="IPR001680">
    <property type="entry name" value="WD40_rpt"/>
</dbReference>
<evidence type="ECO:0000256" key="9">
    <source>
        <dbReference type="HAMAP-Rule" id="MF_03056"/>
    </source>
</evidence>
<dbReference type="FunFam" id="2.130.10.10:FF:000454">
    <property type="entry name" value="tRNA (guanine-N(7)-)-methyltransferase non-catalytic subunit WDR4"/>
    <property type="match status" value="1"/>
</dbReference>
<dbReference type="GO" id="GO:0106004">
    <property type="term" value="P:tRNA (guanine-N7)-methylation"/>
    <property type="evidence" value="ECO:0007669"/>
    <property type="project" value="UniProtKB-UniRule"/>
</dbReference>
<evidence type="ECO:0000256" key="4">
    <source>
        <dbReference type="ARBA" id="ARBA00022694"/>
    </source>
</evidence>
<evidence type="ECO:0000256" key="10">
    <source>
        <dbReference type="PROSITE-ProRule" id="PRU00221"/>
    </source>
</evidence>
<dbReference type="PROSITE" id="PS50082">
    <property type="entry name" value="WD_REPEATS_2"/>
    <property type="match status" value="1"/>
</dbReference>
<evidence type="ECO:0000313" key="13">
    <source>
        <dbReference type="RefSeq" id="XP_054831019.1"/>
    </source>
</evidence>
<name>A0AA97KU12_EUBMA</name>
<keyword evidence="2" id="KW-0158">Chromosome</keyword>
<dbReference type="RefSeq" id="XP_054831019.1">
    <property type="nucleotide sequence ID" value="XM_054975044.1"/>
</dbReference>
<proteinExistence type="inferred from homology"/>
<evidence type="ECO:0000256" key="6">
    <source>
        <dbReference type="ARBA" id="ARBA00022763"/>
    </source>
</evidence>
<dbReference type="Proteomes" id="UP001190640">
    <property type="component" value="Chromosome 3"/>
</dbReference>
<dbReference type="HAMAP" id="MF_03056">
    <property type="entry name" value="TRM82"/>
    <property type="match status" value="1"/>
</dbReference>
<dbReference type="PANTHER" id="PTHR16288:SF0">
    <property type="entry name" value="TRNA (GUANINE-N(7)-)-METHYLTRANSFERASE NON-CATALYTIC SUBUNIT WDR4"/>
    <property type="match status" value="1"/>
</dbReference>
<dbReference type="AlphaFoldDB" id="A0AA97KU12"/>
<sequence length="418" mass="47066">MEAAEAPAVASSRPGLGLCGTWMVARGGSKLLAASYKEPSQDYLFMYDCVTAGKKPQENKREDGKSTGKSSDAILAWAFSSSGTYVALTDDSKRLILFRTKPSWECLSIRLVARRCTSLIITAAEDKILVADKSGDVYSYSIDEPENAGTIELGHLSLLLDVALSPDDQYILTADRDEKIRVSLTRAPHNIVSFCLGHREFVSQIFVIPNYPDLLLSASGDCTLRLWEYKSGKEVHCCHLNSLNTCEATKNEKKYAVSRTAYCCEGNYIAILYDCIPTVSIFQLDTDAQKLLCKQHISLSHQGWDITFEETGGLWILQEDKQTPLLLYQPVDEQWQPVTEEKELIKMSKYLRDNWTVFEDSVGKGSCYQNLYKASFDNMAVYLQKKEERLQQQKNKRKELQHESNGQTKKVKTEAPSL</sequence>
<keyword evidence="5 9" id="KW-0677">Repeat</keyword>
<protein>
    <submittedName>
        <fullName evidence="13">tRNA (Guanine-N(7)-)-methyltransferase non-catalytic subunit WDR4 isoform X1</fullName>
    </submittedName>
</protein>
<keyword evidence="7" id="KW-0007">Acetylation</keyword>
<dbReference type="SMART" id="SM00320">
    <property type="entry name" value="WD40"/>
    <property type="match status" value="2"/>
</dbReference>
<feature type="repeat" description="WD" evidence="10">
    <location>
        <begin position="195"/>
        <end position="237"/>
    </location>
</feature>
<dbReference type="GO" id="GO:0043527">
    <property type="term" value="C:tRNA methyltransferase complex"/>
    <property type="evidence" value="ECO:0007669"/>
    <property type="project" value="TreeGrafter"/>
</dbReference>
<gene>
    <name evidence="13" type="primary">WDR4</name>
</gene>
<accession>A0AA97KU12</accession>